<name>A0A813W5L3_9BILA</name>
<keyword evidence="2" id="KW-1185">Reference proteome</keyword>
<dbReference type="EMBL" id="CAJNOC010001236">
    <property type="protein sequence ID" value="CAF0847425.1"/>
    <property type="molecule type" value="Genomic_DNA"/>
</dbReference>
<dbReference type="AlphaFoldDB" id="A0A813W5L3"/>
<protein>
    <submittedName>
        <fullName evidence="1">Uncharacterized protein</fullName>
    </submittedName>
</protein>
<proteinExistence type="predicted"/>
<dbReference type="Proteomes" id="UP000663879">
    <property type="component" value="Unassembled WGS sequence"/>
</dbReference>
<dbReference type="OrthoDB" id="8189408at2759"/>
<dbReference type="GO" id="GO:0008092">
    <property type="term" value="F:cytoskeletal protein binding"/>
    <property type="evidence" value="ECO:0007669"/>
    <property type="project" value="TreeGrafter"/>
</dbReference>
<evidence type="ECO:0000313" key="2">
    <source>
        <dbReference type="Proteomes" id="UP000663879"/>
    </source>
</evidence>
<evidence type="ECO:0000313" key="1">
    <source>
        <dbReference type="EMBL" id="CAF0847425.1"/>
    </source>
</evidence>
<organism evidence="1 2">
    <name type="scientific">Brachionus calyciflorus</name>
    <dbReference type="NCBI Taxonomy" id="104777"/>
    <lineage>
        <taxon>Eukaryota</taxon>
        <taxon>Metazoa</taxon>
        <taxon>Spiralia</taxon>
        <taxon>Gnathifera</taxon>
        <taxon>Rotifera</taxon>
        <taxon>Eurotatoria</taxon>
        <taxon>Monogononta</taxon>
        <taxon>Pseudotrocha</taxon>
        <taxon>Ploima</taxon>
        <taxon>Brachionidae</taxon>
        <taxon>Brachionus</taxon>
    </lineage>
</organism>
<accession>A0A813W5L3</accession>
<dbReference type="PANTHER" id="PTHR31508:SF2">
    <property type="entry name" value="PROTEIN PITCHFORK"/>
    <property type="match status" value="1"/>
</dbReference>
<comment type="caution">
    <text evidence="1">The sequence shown here is derived from an EMBL/GenBank/DDBJ whole genome shotgun (WGS) entry which is preliminary data.</text>
</comment>
<dbReference type="Pfam" id="PF07004">
    <property type="entry name" value="SHIPPO-rpt"/>
    <property type="match status" value="2"/>
</dbReference>
<dbReference type="GO" id="GO:0031344">
    <property type="term" value="P:regulation of cell projection organization"/>
    <property type="evidence" value="ECO:0007669"/>
    <property type="project" value="TreeGrafter"/>
</dbReference>
<sequence>MLFMGFEGMEDPSKKISFGTGTHRPTFPDQIAHDRFGNEQTPFRGVKEVGPGQYDNHIFTDFTKIKKPLSNKGYVLGARTGQKDFYQLVDRAPSPTHYQDVTRKDVKKSLKPFHSSSNRFKREASFVGPGPGAYEHLVERNRSVQSLHSFGGRTQSVPHVDIKCTAKEDLSCENCNEKPVGDFYQYKSSVLCNRCYEYNFKWQEKYSRAYLTSFKKARDCSFMHEHEGTTAVIQKISDKELKKLKQKEAYLSLYWS</sequence>
<reference evidence="1" key="1">
    <citation type="submission" date="2021-02" db="EMBL/GenBank/DDBJ databases">
        <authorList>
            <person name="Nowell W R."/>
        </authorList>
    </citation>
    <scope>NUCLEOTIDE SEQUENCE</scope>
    <source>
        <strain evidence="1">Ploen Becks lab</strain>
    </source>
</reference>
<dbReference type="InterPro" id="IPR010736">
    <property type="entry name" value="SHIPPO-rpt"/>
</dbReference>
<dbReference type="PANTHER" id="PTHR31508">
    <property type="entry name" value="PROTEIN PITCHFORK"/>
    <property type="match status" value="1"/>
</dbReference>
<dbReference type="InterPro" id="IPR033602">
    <property type="entry name" value="CIMAP3"/>
</dbReference>
<gene>
    <name evidence="1" type="ORF">OXX778_LOCUS8772</name>
</gene>